<organism evidence="2 3">
    <name type="scientific">Rhizobium straminoryzae</name>
    <dbReference type="NCBI Taxonomy" id="1387186"/>
    <lineage>
        <taxon>Bacteria</taxon>
        <taxon>Pseudomonadati</taxon>
        <taxon>Pseudomonadota</taxon>
        <taxon>Alphaproteobacteria</taxon>
        <taxon>Hyphomicrobiales</taxon>
        <taxon>Rhizobiaceae</taxon>
        <taxon>Rhizobium/Agrobacterium group</taxon>
        <taxon>Rhizobium</taxon>
    </lineage>
</organism>
<dbReference type="Gene3D" id="3.60.15.10">
    <property type="entry name" value="Ribonuclease Z/Hydroxyacylglutathione hydrolase-like"/>
    <property type="match status" value="1"/>
</dbReference>
<sequence>MYSDVFQVKFWGVRGSIPVSGREFERYGGNTPCIEVRCGEHRLLFDAGSGIREAGLEMLGQNLAEVHLFFTHCHYDHIIGLPFFKPIYNPETAVHIWSGHLHGTMSTSQMIRQFVGPPYFPVRLDICKAALNFRDFTPGDVLTPKPGIVIRTFSLNHPGGCVGYRIEWAGRSLALVFDIEHQPGVLDPTALAMMQDADIAVYDSAFTESEMERYRGFGHSSWEHGVLLAREAATRKLILFHHAPSRTDSEMALIERLAQEAFPATQAARDGMVLDL</sequence>
<dbReference type="EMBL" id="VJMG01000011">
    <property type="protein sequence ID" value="TRL40869.1"/>
    <property type="molecule type" value="Genomic_DNA"/>
</dbReference>
<protein>
    <submittedName>
        <fullName evidence="2">MBL fold metallo-hydrolase</fullName>
    </submittedName>
</protein>
<dbReference type="Proteomes" id="UP000316801">
    <property type="component" value="Unassembled WGS sequence"/>
</dbReference>
<reference evidence="2 3" key="1">
    <citation type="submission" date="2019-07" db="EMBL/GenBank/DDBJ databases">
        <title>Ln-dependent methylotrophs.</title>
        <authorList>
            <person name="Tani A."/>
        </authorList>
    </citation>
    <scope>NUCLEOTIDE SEQUENCE [LARGE SCALE GENOMIC DNA]</scope>
    <source>
        <strain evidence="2 3">SM12</strain>
    </source>
</reference>
<dbReference type="PANTHER" id="PTHR46018">
    <property type="entry name" value="ZINC PHOSPHODIESTERASE ELAC PROTEIN 1"/>
    <property type="match status" value="1"/>
</dbReference>
<evidence type="ECO:0000313" key="3">
    <source>
        <dbReference type="Proteomes" id="UP000316801"/>
    </source>
</evidence>
<dbReference type="GO" id="GO:0042781">
    <property type="term" value="F:3'-tRNA processing endoribonuclease activity"/>
    <property type="evidence" value="ECO:0007669"/>
    <property type="project" value="TreeGrafter"/>
</dbReference>
<dbReference type="CDD" id="cd07715">
    <property type="entry name" value="TaR3-like_MBL-fold"/>
    <property type="match status" value="1"/>
</dbReference>
<proteinExistence type="predicted"/>
<dbReference type="AlphaFoldDB" id="A0A549TF11"/>
<dbReference type="InterPro" id="IPR036866">
    <property type="entry name" value="RibonucZ/Hydroxyglut_hydro"/>
</dbReference>
<evidence type="ECO:0000313" key="2">
    <source>
        <dbReference type="EMBL" id="TRL40869.1"/>
    </source>
</evidence>
<dbReference type="SUPFAM" id="SSF56281">
    <property type="entry name" value="Metallo-hydrolase/oxidoreductase"/>
    <property type="match status" value="1"/>
</dbReference>
<dbReference type="SMART" id="SM00849">
    <property type="entry name" value="Lactamase_B"/>
    <property type="match status" value="1"/>
</dbReference>
<dbReference type="PANTHER" id="PTHR46018:SF2">
    <property type="entry name" value="ZINC PHOSPHODIESTERASE ELAC PROTEIN 1"/>
    <property type="match status" value="1"/>
</dbReference>
<gene>
    <name evidence="2" type="ORF">FNA46_05905</name>
</gene>
<comment type="caution">
    <text evidence="2">The sequence shown here is derived from an EMBL/GenBank/DDBJ whole genome shotgun (WGS) entry which is preliminary data.</text>
</comment>
<keyword evidence="3" id="KW-1185">Reference proteome</keyword>
<name>A0A549TF11_9HYPH</name>
<dbReference type="InterPro" id="IPR001279">
    <property type="entry name" value="Metallo-B-lactamas"/>
</dbReference>
<feature type="domain" description="Metallo-beta-lactamase" evidence="1">
    <location>
        <begin position="30"/>
        <end position="219"/>
    </location>
</feature>
<keyword evidence="2" id="KW-0378">Hydrolase</keyword>
<evidence type="ECO:0000259" key="1">
    <source>
        <dbReference type="SMART" id="SM00849"/>
    </source>
</evidence>
<accession>A0A549TF11</accession>
<dbReference type="Pfam" id="PF12706">
    <property type="entry name" value="Lactamase_B_2"/>
    <property type="match status" value="1"/>
</dbReference>
<dbReference type="RefSeq" id="WP_143124214.1">
    <property type="nucleotide sequence ID" value="NZ_VJMG01000011.1"/>
</dbReference>